<proteinExistence type="predicted"/>
<comment type="caution">
    <text evidence="2">The sequence shown here is derived from an EMBL/GenBank/DDBJ whole genome shotgun (WGS) entry which is preliminary data.</text>
</comment>
<evidence type="ECO:0000313" key="2">
    <source>
        <dbReference type="EMBL" id="KAL2052103.1"/>
    </source>
</evidence>
<feature type="region of interest" description="Disordered" evidence="1">
    <location>
        <begin position="1"/>
        <end position="119"/>
    </location>
</feature>
<keyword evidence="3" id="KW-1185">Reference proteome</keyword>
<dbReference type="Proteomes" id="UP001590951">
    <property type="component" value="Unassembled WGS sequence"/>
</dbReference>
<feature type="compositionally biased region" description="Polar residues" evidence="1">
    <location>
        <begin position="52"/>
        <end position="72"/>
    </location>
</feature>
<dbReference type="EMBL" id="JBHFEH010000029">
    <property type="protein sequence ID" value="KAL2052103.1"/>
    <property type="molecule type" value="Genomic_DNA"/>
</dbReference>
<organism evidence="2 3">
    <name type="scientific">Lepraria finkii</name>
    <dbReference type="NCBI Taxonomy" id="1340010"/>
    <lineage>
        <taxon>Eukaryota</taxon>
        <taxon>Fungi</taxon>
        <taxon>Dikarya</taxon>
        <taxon>Ascomycota</taxon>
        <taxon>Pezizomycotina</taxon>
        <taxon>Lecanoromycetes</taxon>
        <taxon>OSLEUM clade</taxon>
        <taxon>Lecanoromycetidae</taxon>
        <taxon>Lecanorales</taxon>
        <taxon>Lecanorineae</taxon>
        <taxon>Stereocaulaceae</taxon>
        <taxon>Lepraria</taxon>
    </lineage>
</organism>
<accession>A0ABR4B8F2</accession>
<reference evidence="2 3" key="1">
    <citation type="submission" date="2024-09" db="EMBL/GenBank/DDBJ databases">
        <title>Rethinking Asexuality: The Enigmatic Case of Functional Sexual Genes in Lepraria (Stereocaulaceae).</title>
        <authorList>
            <person name="Doellman M."/>
            <person name="Sun Y."/>
            <person name="Barcenas-Pena A."/>
            <person name="Lumbsch H.T."/>
            <person name="Grewe F."/>
        </authorList>
    </citation>
    <scope>NUCLEOTIDE SEQUENCE [LARGE SCALE GENOMIC DNA]</scope>
    <source>
        <strain evidence="2 3">Grewe 0041</strain>
    </source>
</reference>
<sequence>MDDHQMTSAASSASAAPSPPTSAPRAPNNTSVKGSLAEGSPAASKPRLGHSPRQNHTSSLPDTSAFSINSRYSPEESAAQALQDLGTTSEQPKLKPRASPTFNSTHANGFSRGHLPSLPSIKTAVNNGGRYVSPPLTARGSRASSKFVHAPYPSGVPDPGVEGTYAQSSALAHRNAPSPNGHPVSALRADINPSPRTTRFGPYPSPHPDIPYRSVFQSQHHKAPLLLHLNMLSSQQPSHSTENAHNVDGFRIWRNAIPLETAQRAADVMDQGLPVHSRHDTHVTYETSVATYEVRDEFTKVMRAALEPYYLPYNKQIPSMPATLVSGQFLATPLDDARHTLLHTGAKNKIYVTIALSTCNRATGMYSLLKKSHHEKNPRVTPVI</sequence>
<protein>
    <submittedName>
        <fullName evidence="2">Uncharacterized protein</fullName>
    </submittedName>
</protein>
<gene>
    <name evidence="2" type="ORF">ABVK25_007545</name>
</gene>
<feature type="region of interest" description="Disordered" evidence="1">
    <location>
        <begin position="172"/>
        <end position="195"/>
    </location>
</feature>
<evidence type="ECO:0000256" key="1">
    <source>
        <dbReference type="SAM" id="MobiDB-lite"/>
    </source>
</evidence>
<name>A0ABR4B8F2_9LECA</name>
<evidence type="ECO:0000313" key="3">
    <source>
        <dbReference type="Proteomes" id="UP001590951"/>
    </source>
</evidence>